<dbReference type="InterPro" id="IPR036188">
    <property type="entry name" value="FAD/NAD-bd_sf"/>
</dbReference>
<feature type="non-terminal residue" evidence="5">
    <location>
        <position position="192"/>
    </location>
</feature>
<dbReference type="InterPro" id="IPR050260">
    <property type="entry name" value="FAD-bd_OxRdtase"/>
</dbReference>
<evidence type="ECO:0000256" key="1">
    <source>
        <dbReference type="ARBA" id="ARBA00001974"/>
    </source>
</evidence>
<organism evidence="5">
    <name type="scientific">marine sediment metagenome</name>
    <dbReference type="NCBI Taxonomy" id="412755"/>
    <lineage>
        <taxon>unclassified sequences</taxon>
        <taxon>metagenomes</taxon>
        <taxon>ecological metagenomes</taxon>
    </lineage>
</organism>
<dbReference type="InterPro" id="IPR023753">
    <property type="entry name" value="FAD/NAD-binding_dom"/>
</dbReference>
<feature type="domain" description="FAD/NAD(P)-binding" evidence="4">
    <location>
        <begin position="6"/>
        <end position="130"/>
    </location>
</feature>
<keyword evidence="2" id="KW-0285">Flavoprotein</keyword>
<evidence type="ECO:0000259" key="4">
    <source>
        <dbReference type="Pfam" id="PF07992"/>
    </source>
</evidence>
<dbReference type="Pfam" id="PF07992">
    <property type="entry name" value="Pyr_redox_2"/>
    <property type="match status" value="1"/>
</dbReference>
<name>A0A0F9LXZ5_9ZZZZ</name>
<accession>A0A0F9LXZ5</accession>
<dbReference type="PANTHER" id="PTHR43429">
    <property type="entry name" value="PYRIDINE NUCLEOTIDE-DISULFIDE OXIDOREDUCTASE DOMAIN-CONTAINING"/>
    <property type="match status" value="1"/>
</dbReference>
<keyword evidence="3" id="KW-0274">FAD</keyword>
<protein>
    <recommendedName>
        <fullName evidence="4">FAD/NAD(P)-binding domain-containing protein</fullName>
    </recommendedName>
</protein>
<dbReference type="AlphaFoldDB" id="A0A0F9LXZ5"/>
<evidence type="ECO:0000256" key="3">
    <source>
        <dbReference type="ARBA" id="ARBA00022827"/>
    </source>
</evidence>
<dbReference type="SUPFAM" id="SSF51905">
    <property type="entry name" value="FAD/NAD(P)-binding domain"/>
    <property type="match status" value="1"/>
</dbReference>
<evidence type="ECO:0000313" key="5">
    <source>
        <dbReference type="EMBL" id="KKM99989.1"/>
    </source>
</evidence>
<sequence length="192" mass="21286">MKALQNFKKIGLNISIIEKTSHLWPVGFDRKVARIVEKKIKENGIHIYLNEEVLEFKGENGKLSSVVLKSGHEIPAELANISIGLKPNIDFLMDSGVKVDKGIFVDMCMRTNIRDIFAAGDVAQIYDPLYETPILHPTWGNAKKQGKIAAINMTGGTEKYKGTIPIQSVKIFGFTAIAVGITHSKKNYDEIS</sequence>
<evidence type="ECO:0000256" key="2">
    <source>
        <dbReference type="ARBA" id="ARBA00022630"/>
    </source>
</evidence>
<dbReference type="GO" id="GO:0016491">
    <property type="term" value="F:oxidoreductase activity"/>
    <property type="evidence" value="ECO:0007669"/>
    <property type="project" value="InterPro"/>
</dbReference>
<dbReference type="PRINTS" id="PR00368">
    <property type="entry name" value="FADPNR"/>
</dbReference>
<gene>
    <name evidence="5" type="ORF">LCGC14_1142260</name>
</gene>
<reference evidence="5" key="1">
    <citation type="journal article" date="2015" name="Nature">
        <title>Complex archaea that bridge the gap between prokaryotes and eukaryotes.</title>
        <authorList>
            <person name="Spang A."/>
            <person name="Saw J.H."/>
            <person name="Jorgensen S.L."/>
            <person name="Zaremba-Niedzwiedzka K."/>
            <person name="Martijn J."/>
            <person name="Lind A.E."/>
            <person name="van Eijk R."/>
            <person name="Schleper C."/>
            <person name="Guy L."/>
            <person name="Ettema T.J."/>
        </authorList>
    </citation>
    <scope>NUCLEOTIDE SEQUENCE</scope>
</reference>
<comment type="cofactor">
    <cofactor evidence="1">
        <name>FAD</name>
        <dbReference type="ChEBI" id="CHEBI:57692"/>
    </cofactor>
</comment>
<comment type="caution">
    <text evidence="5">The sequence shown here is derived from an EMBL/GenBank/DDBJ whole genome shotgun (WGS) entry which is preliminary data.</text>
</comment>
<dbReference type="Gene3D" id="3.50.50.60">
    <property type="entry name" value="FAD/NAD(P)-binding domain"/>
    <property type="match status" value="2"/>
</dbReference>
<dbReference type="PANTHER" id="PTHR43429:SF3">
    <property type="entry name" value="NITRITE REDUCTASE [NAD(P)H]"/>
    <property type="match status" value="1"/>
</dbReference>
<dbReference type="EMBL" id="LAZR01005433">
    <property type="protein sequence ID" value="KKM99989.1"/>
    <property type="molecule type" value="Genomic_DNA"/>
</dbReference>
<proteinExistence type="predicted"/>